<dbReference type="Pfam" id="PF08448">
    <property type="entry name" value="PAS_4"/>
    <property type="match status" value="1"/>
</dbReference>
<evidence type="ECO:0000256" key="1">
    <source>
        <dbReference type="SAM" id="Coils"/>
    </source>
</evidence>
<dbReference type="SUPFAM" id="SSF55781">
    <property type="entry name" value="GAF domain-like"/>
    <property type="match status" value="1"/>
</dbReference>
<protein>
    <submittedName>
        <fullName evidence="5">PAS domain S-box</fullName>
    </submittedName>
</protein>
<dbReference type="InterPro" id="IPR053159">
    <property type="entry name" value="Hybrid_Histidine_Kinase"/>
</dbReference>
<dbReference type="eggNOG" id="COG3899">
    <property type="taxonomic scope" value="Bacteria"/>
</dbReference>
<dbReference type="NCBIfam" id="TIGR00229">
    <property type="entry name" value="sensory_box"/>
    <property type="match status" value="1"/>
</dbReference>
<dbReference type="InterPro" id="IPR013656">
    <property type="entry name" value="PAS_4"/>
</dbReference>
<evidence type="ECO:0000313" key="6">
    <source>
        <dbReference type="Proteomes" id="UP000010366"/>
    </source>
</evidence>
<evidence type="ECO:0000259" key="2">
    <source>
        <dbReference type="PROSITE" id="PS50011"/>
    </source>
</evidence>
<keyword evidence="1" id="KW-0175">Coiled coil</keyword>
<dbReference type="Gene3D" id="3.40.50.300">
    <property type="entry name" value="P-loop containing nucleotide triphosphate hydrolases"/>
    <property type="match status" value="2"/>
</dbReference>
<dbReference type="InterPro" id="IPR041664">
    <property type="entry name" value="AAA_16"/>
</dbReference>
<name>K9UEX6_CHAP6</name>
<dbReference type="Pfam" id="PF13191">
    <property type="entry name" value="AAA_16"/>
    <property type="match status" value="1"/>
</dbReference>
<gene>
    <name evidence="5" type="ORF">Cha6605_2117</name>
</gene>
<dbReference type="OrthoDB" id="573511at2"/>
<dbReference type="CDD" id="cd14014">
    <property type="entry name" value="STKc_PknB_like"/>
    <property type="match status" value="1"/>
</dbReference>
<dbReference type="KEGG" id="cmp:Cha6605_2117"/>
<proteinExistence type="predicted"/>
<dbReference type="GO" id="GO:0004672">
    <property type="term" value="F:protein kinase activity"/>
    <property type="evidence" value="ECO:0007669"/>
    <property type="project" value="InterPro"/>
</dbReference>
<sequence>MMTILDRQIVSQIYQSANSIVYRSISLIDRQSTILKLLKPGYPTPAELTRYKQEYEIVRSLQIEGVVKAYGLQKYQNTLVMCLEDFGGESLDILMNSSNFTLSAFLDVAIKIAEILSQIHDAKIVHKDLNPSNIVFNPTTGQLKIIDFGISTVFTRENPAIKHPTLLEGTLAYMSPEQTGRMNRSLDYRTDLYSLGATFYQLLTQRVPFETTDALELVHCHLARQPIPPHQLVPEIPQTVSNLVMKLLAKTAEERYQSAWGLKVDLEICQRQLQHTGEIYNFPLAERDVSGNFQIPQKLYGREREIDTLLAAFARVASPAQERVPAGEHVRQSTIEMMLVSGYSGIGKSALVQEIYKPIAQQRGYFIAGKFDQLQRNIPYSAIAQAFKSLVRQLLSESAARLAQWRSKILAAVGNNGQMIIDVIPDVEMIIGAQPVGQPLELTEQHRFNLVFKNFVRVFCQAEHPLVIFLDDLQWADLASLKWIESIVSDDLIQYLFPIGAYRDNEVSPIHPLSIAIESLINEGANINKITLAPLNLEEIGHLIADTLVRDLNVVKPLAELVIAKTLGNPFFVNEFLKALHRDNLLLFDYQQGCWQWDIKTIEQRDIADNVVNSTIDNLKKLPESTQHSLRLAACVGNSFDLNTLAIIGEKSLSETFSTLLPALDRGVILPTSELAAVGLEAIDARLLILNFKFRHDRVQQAAYTLIDDRHKQGVHLQIGRLLLIDTPLEKRAEKVFDIVVHLNQSQDLIVDESERRSLVKLNLEAGQRARDSAAYMSARSYFQVGINCLPTLWQIDDPLSFLLYKKLAEVEYLTGNLDRAEELMISNLAKARSILEKADIYKSLVILYAMSAKFQSAIVAGSEGLKLLDIQVPRSNLKAAIDLEFSSIQQYLRDRDISSSIDLPLMNIPDKIAAVKILGAMDSAAYLLDDSLYHWVASKQVNIFFQYGNIAESVKGYSDFGVATISILGDYQAAYQFGLLALKLSDRFNDRAQKCKISIHNYWLACWIKPLASLDTFYWDGYNAGLISGELLYAGYNLVYAILSQFHQGINLQKIDEKIANTLPFLRKTKNQLSLDLIFVFRITVSNLLGISQDKLDFQSERIIELQNSEVYNQTINLASICYYYIFKSQALYLYHEHSLALDCSLAAEQISSSIVGQYLVSEHNFYYSLILIALFTDSAAQQQQYWHKVEQNQQQMKIWADNCPENFLHKYLLVAAEMARISGKWPEAMDLYDRAIAAAREHEFVQNEALANELAGKFWVERGKSEFAQLYLKKARQGYQIWGAKRKVADLDERYPQWLSATAPEVQTNATRISNSTSESIDLAAVIKASQAISSEIALDKLLEKLMKTVIENAGAQTGFLLSPIGVDADLRWVIEAEGVADEDDLTIGRQVPVDAAQISMLSTTIVNYVARTQESVVLNDATNAGQFTRDPYIISTQPKSILCTPLLVGGAAGNEQRGKLRGILYLENNSTTNAFTPDRLEVLKLLSAQAAISIQNAQLYVALRENESRLNKFLEAVPVGIGILDADGKPFYANQIAQQLLGKGIVAEATADGLTETYQLYQAGTDRLYPSPDVPLLRALSGERSTVDDMEIRHADKIIPIESAGTPVFDDNGRVAYAMVAFTDISLRKRAEAERIQFAQELALKNLALEQARDELTEYSRTLEHKVLERTQELSHTLGILKATQSELLFENELLRSAAPPATFDYQVGGSLPMDASTYVVRAADRHLYKALKRGEFCYVLNPRQMGKSSLMVRMINHLQHEGMWCASIDMTRIGSETITPEQWYKGIASELSRHFELRGKVNLKTWWQDRADLSPVQRLSEFIELVLLVEVGTPSNQLVIFIDEIDCVLGLKFPVNDFFALIRSCYNQRSLKPNYQRLTFAIFGVATPADLITNTQITPFNIGESIQLEGFKEHEAQPLLQGLAEKVTNPQTVLKAVLAWTNGQPFLTQKLCKLIRNTATPIPPNGEAEWIEQLVQTQIVDNWESQDEPEHLRTIRDRLTKSQQAPQLLALYQQVWAHSAVAIANTPIERELLLSGIIIKRQSTLVVQNRIYASIFNRDWIEEHLPT</sequence>
<accession>K9UEX6</accession>
<dbReference type="SUPFAM" id="SSF55785">
    <property type="entry name" value="PYP-like sensor domain (PAS domain)"/>
    <property type="match status" value="1"/>
</dbReference>
<dbReference type="Gene3D" id="1.10.510.10">
    <property type="entry name" value="Transferase(Phosphotransferase) domain 1"/>
    <property type="match status" value="1"/>
</dbReference>
<dbReference type="PROSITE" id="PS50011">
    <property type="entry name" value="PROTEIN_KINASE_DOM"/>
    <property type="match status" value="1"/>
</dbReference>
<dbReference type="InterPro" id="IPR000700">
    <property type="entry name" value="PAS-assoc_C"/>
</dbReference>
<dbReference type="eggNOG" id="COG2203">
    <property type="taxonomic scope" value="Bacteria"/>
</dbReference>
<dbReference type="RefSeq" id="WP_015159358.1">
    <property type="nucleotide sequence ID" value="NC_019697.1"/>
</dbReference>
<evidence type="ECO:0000259" key="4">
    <source>
        <dbReference type="PROSITE" id="PS50113"/>
    </source>
</evidence>
<dbReference type="InterPro" id="IPR011009">
    <property type="entry name" value="Kinase-like_dom_sf"/>
</dbReference>
<dbReference type="SUPFAM" id="SSF52540">
    <property type="entry name" value="P-loop containing nucleoside triphosphate hydrolases"/>
    <property type="match status" value="2"/>
</dbReference>
<reference evidence="5 6" key="1">
    <citation type="submission" date="2012-05" db="EMBL/GenBank/DDBJ databases">
        <title>Finished chromosome of genome of Chamaesiphon sp. PCC 6605.</title>
        <authorList>
            <consortium name="US DOE Joint Genome Institute"/>
            <person name="Gugger M."/>
            <person name="Coursin T."/>
            <person name="Rippka R."/>
            <person name="Tandeau De Marsac N."/>
            <person name="Huntemann M."/>
            <person name="Wei C.-L."/>
            <person name="Han J."/>
            <person name="Detter J.C."/>
            <person name="Han C."/>
            <person name="Tapia R."/>
            <person name="Chen A."/>
            <person name="Kyrpides N."/>
            <person name="Mavromatis K."/>
            <person name="Markowitz V."/>
            <person name="Szeto E."/>
            <person name="Ivanova N."/>
            <person name="Pagani I."/>
            <person name="Pati A."/>
            <person name="Goodwin L."/>
            <person name="Nordberg H.P."/>
            <person name="Cantor M.N."/>
            <person name="Hua S.X."/>
            <person name="Woyke T."/>
            <person name="Kerfeld C.A."/>
        </authorList>
    </citation>
    <scope>NUCLEOTIDE SEQUENCE [LARGE SCALE GENOMIC DNA]</scope>
    <source>
        <strain evidence="6">ATCC 27169 / PCC 6605</strain>
    </source>
</reference>
<feature type="domain" description="Protein kinase" evidence="2">
    <location>
        <begin position="7"/>
        <end position="268"/>
    </location>
</feature>
<dbReference type="InterPro" id="IPR003018">
    <property type="entry name" value="GAF"/>
</dbReference>
<organism evidence="5 6">
    <name type="scientific">Chamaesiphon minutus (strain ATCC 27169 / PCC 6605)</name>
    <dbReference type="NCBI Taxonomy" id="1173020"/>
    <lineage>
        <taxon>Bacteria</taxon>
        <taxon>Bacillati</taxon>
        <taxon>Cyanobacteriota</taxon>
        <taxon>Cyanophyceae</taxon>
        <taxon>Gomontiellales</taxon>
        <taxon>Chamaesiphonaceae</taxon>
        <taxon>Chamaesiphon</taxon>
    </lineage>
</organism>
<dbReference type="STRING" id="1173020.Cha6605_2117"/>
<dbReference type="Gene3D" id="3.30.450.20">
    <property type="entry name" value="PAS domain"/>
    <property type="match status" value="1"/>
</dbReference>
<dbReference type="GO" id="GO:0005524">
    <property type="term" value="F:ATP binding"/>
    <property type="evidence" value="ECO:0007669"/>
    <property type="project" value="InterPro"/>
</dbReference>
<dbReference type="PANTHER" id="PTHR43642:SF1">
    <property type="entry name" value="HYBRID SIGNAL TRANSDUCTION HISTIDINE KINASE G"/>
    <property type="match status" value="1"/>
</dbReference>
<feature type="domain" description="PAS" evidence="3">
    <location>
        <begin position="1509"/>
        <end position="1545"/>
    </location>
</feature>
<evidence type="ECO:0000259" key="3">
    <source>
        <dbReference type="PROSITE" id="PS50112"/>
    </source>
</evidence>
<evidence type="ECO:0000313" key="5">
    <source>
        <dbReference type="EMBL" id="AFY93203.1"/>
    </source>
</evidence>
<dbReference type="Pfam" id="PF00069">
    <property type="entry name" value="Pkinase"/>
    <property type="match status" value="1"/>
</dbReference>
<dbReference type="CDD" id="cd00130">
    <property type="entry name" value="PAS"/>
    <property type="match status" value="1"/>
</dbReference>
<dbReference type="SUPFAM" id="SSF56112">
    <property type="entry name" value="Protein kinase-like (PK-like)"/>
    <property type="match status" value="1"/>
</dbReference>
<feature type="domain" description="PAC" evidence="4">
    <location>
        <begin position="1588"/>
        <end position="1640"/>
    </location>
</feature>
<dbReference type="Gene3D" id="3.30.450.40">
    <property type="match status" value="1"/>
</dbReference>
<dbReference type="HOGENOM" id="CLU_000445_34_1_3"/>
<dbReference type="InterPro" id="IPR000014">
    <property type="entry name" value="PAS"/>
</dbReference>
<dbReference type="eggNOG" id="COG0515">
    <property type="taxonomic scope" value="Bacteria"/>
</dbReference>
<dbReference type="Pfam" id="PF01590">
    <property type="entry name" value="GAF"/>
    <property type="match status" value="1"/>
</dbReference>
<dbReference type="InterPro" id="IPR027417">
    <property type="entry name" value="P-loop_NTPase"/>
</dbReference>
<dbReference type="Proteomes" id="UP000010366">
    <property type="component" value="Chromosome"/>
</dbReference>
<dbReference type="PROSITE" id="PS50112">
    <property type="entry name" value="PAS"/>
    <property type="match status" value="1"/>
</dbReference>
<dbReference type="EMBL" id="CP003600">
    <property type="protein sequence ID" value="AFY93203.1"/>
    <property type="molecule type" value="Genomic_DNA"/>
</dbReference>
<feature type="coiled-coil region" evidence="1">
    <location>
        <begin position="1645"/>
        <end position="1672"/>
    </location>
</feature>
<dbReference type="InterPro" id="IPR000719">
    <property type="entry name" value="Prot_kinase_dom"/>
</dbReference>
<dbReference type="PATRIC" id="fig|1173020.3.peg.2404"/>
<keyword evidence="6" id="KW-1185">Reference proteome</keyword>
<dbReference type="PANTHER" id="PTHR43642">
    <property type="entry name" value="HYBRID SIGNAL TRANSDUCTION HISTIDINE KINASE G"/>
    <property type="match status" value="1"/>
</dbReference>
<dbReference type="InterPro" id="IPR035965">
    <property type="entry name" value="PAS-like_dom_sf"/>
</dbReference>
<dbReference type="eggNOG" id="COG1672">
    <property type="taxonomic scope" value="Bacteria"/>
</dbReference>
<dbReference type="SMART" id="SM00065">
    <property type="entry name" value="GAF"/>
    <property type="match status" value="1"/>
</dbReference>
<dbReference type="InterPro" id="IPR029016">
    <property type="entry name" value="GAF-like_dom_sf"/>
</dbReference>
<dbReference type="Pfam" id="PF14516">
    <property type="entry name" value="AAA_35"/>
    <property type="match status" value="1"/>
</dbReference>
<dbReference type="PROSITE" id="PS50113">
    <property type="entry name" value="PAC"/>
    <property type="match status" value="1"/>
</dbReference>